<proteinExistence type="predicted"/>
<feature type="non-terminal residue" evidence="1">
    <location>
        <position position="33"/>
    </location>
</feature>
<evidence type="ECO:0000313" key="1">
    <source>
        <dbReference type="EMBL" id="KKK56783.1"/>
    </source>
</evidence>
<sequence>MKDVIGALRNWIAAQAEVSALVGTRVFVNRIPR</sequence>
<reference evidence="1" key="1">
    <citation type="journal article" date="2015" name="Nature">
        <title>Complex archaea that bridge the gap between prokaryotes and eukaryotes.</title>
        <authorList>
            <person name="Spang A."/>
            <person name="Saw J.H."/>
            <person name="Jorgensen S.L."/>
            <person name="Zaremba-Niedzwiedzka K."/>
            <person name="Martijn J."/>
            <person name="Lind A.E."/>
            <person name="van Eijk R."/>
            <person name="Schleper C."/>
            <person name="Guy L."/>
            <person name="Ettema T.J."/>
        </authorList>
    </citation>
    <scope>NUCLEOTIDE SEQUENCE</scope>
</reference>
<comment type="caution">
    <text evidence="1">The sequence shown here is derived from an EMBL/GenBank/DDBJ whole genome shotgun (WGS) entry which is preliminary data.</text>
</comment>
<dbReference type="EMBL" id="LAZR01064817">
    <property type="protein sequence ID" value="KKK56783.1"/>
    <property type="molecule type" value="Genomic_DNA"/>
</dbReference>
<dbReference type="AlphaFoldDB" id="A0A0F8WJF4"/>
<protein>
    <submittedName>
        <fullName evidence="1">Uncharacterized protein</fullName>
    </submittedName>
</protein>
<organism evidence="1">
    <name type="scientific">marine sediment metagenome</name>
    <dbReference type="NCBI Taxonomy" id="412755"/>
    <lineage>
        <taxon>unclassified sequences</taxon>
        <taxon>metagenomes</taxon>
        <taxon>ecological metagenomes</taxon>
    </lineage>
</organism>
<gene>
    <name evidence="1" type="ORF">LCGC14_3061040</name>
</gene>
<accession>A0A0F8WJF4</accession>
<name>A0A0F8WJF4_9ZZZZ</name>